<dbReference type="Pfam" id="PF01872">
    <property type="entry name" value="RibD_C"/>
    <property type="match status" value="1"/>
</dbReference>
<comment type="caution">
    <text evidence="2">The sequence shown here is derived from an EMBL/GenBank/DDBJ whole genome shotgun (WGS) entry which is preliminary data.</text>
</comment>
<accession>A0A9D1WSZ2</accession>
<evidence type="ECO:0000259" key="1">
    <source>
        <dbReference type="Pfam" id="PF01872"/>
    </source>
</evidence>
<feature type="domain" description="Bacterial bifunctional deaminase-reductase C-terminal" evidence="1">
    <location>
        <begin position="3"/>
        <end position="164"/>
    </location>
</feature>
<organism evidence="2 3">
    <name type="scientific">Candidatus Anaerostipes excrementavium</name>
    <dbReference type="NCBI Taxonomy" id="2838463"/>
    <lineage>
        <taxon>Bacteria</taxon>
        <taxon>Bacillati</taxon>
        <taxon>Bacillota</taxon>
        <taxon>Clostridia</taxon>
        <taxon>Lachnospirales</taxon>
        <taxon>Lachnospiraceae</taxon>
        <taxon>Anaerostipes</taxon>
    </lineage>
</organism>
<dbReference type="InterPro" id="IPR050765">
    <property type="entry name" value="Riboflavin_Biosynth_HTPR"/>
</dbReference>
<dbReference type="InterPro" id="IPR002734">
    <property type="entry name" value="RibDG_C"/>
</dbReference>
<evidence type="ECO:0000313" key="3">
    <source>
        <dbReference type="Proteomes" id="UP000886721"/>
    </source>
</evidence>
<dbReference type="SUPFAM" id="SSF53597">
    <property type="entry name" value="Dihydrofolate reductase-like"/>
    <property type="match status" value="1"/>
</dbReference>
<gene>
    <name evidence="2" type="ORF">H9735_00660</name>
</gene>
<protein>
    <submittedName>
        <fullName evidence="2">Dihydrofolate reductase family protein</fullName>
    </submittedName>
</protein>
<dbReference type="Gene3D" id="3.40.430.10">
    <property type="entry name" value="Dihydrofolate Reductase, subunit A"/>
    <property type="match status" value="1"/>
</dbReference>
<dbReference type="AlphaFoldDB" id="A0A9D1WSZ2"/>
<dbReference type="EMBL" id="DXEM01000001">
    <property type="protein sequence ID" value="HIX66617.1"/>
    <property type="molecule type" value="Genomic_DNA"/>
</dbReference>
<reference evidence="2" key="2">
    <citation type="submission" date="2021-04" db="EMBL/GenBank/DDBJ databases">
        <authorList>
            <person name="Gilroy R."/>
        </authorList>
    </citation>
    <scope>NUCLEOTIDE SEQUENCE</scope>
    <source>
        <strain evidence="2">CHK191-13928</strain>
    </source>
</reference>
<reference evidence="2" key="1">
    <citation type="journal article" date="2021" name="PeerJ">
        <title>Extensive microbial diversity within the chicken gut microbiome revealed by metagenomics and culture.</title>
        <authorList>
            <person name="Gilroy R."/>
            <person name="Ravi A."/>
            <person name="Getino M."/>
            <person name="Pursley I."/>
            <person name="Horton D.L."/>
            <person name="Alikhan N.F."/>
            <person name="Baker D."/>
            <person name="Gharbi K."/>
            <person name="Hall N."/>
            <person name="Watson M."/>
            <person name="Adriaenssens E.M."/>
            <person name="Foster-Nyarko E."/>
            <person name="Jarju S."/>
            <person name="Secka A."/>
            <person name="Antonio M."/>
            <person name="Oren A."/>
            <person name="Chaudhuri R.R."/>
            <person name="La Ragione R."/>
            <person name="Hildebrand F."/>
            <person name="Pallen M.J."/>
        </authorList>
    </citation>
    <scope>NUCLEOTIDE SEQUENCE</scope>
    <source>
        <strain evidence="2">CHK191-13928</strain>
    </source>
</reference>
<evidence type="ECO:0000313" key="2">
    <source>
        <dbReference type="EMBL" id="HIX66617.1"/>
    </source>
</evidence>
<dbReference type="GO" id="GO:0009231">
    <property type="term" value="P:riboflavin biosynthetic process"/>
    <property type="evidence" value="ECO:0007669"/>
    <property type="project" value="InterPro"/>
</dbReference>
<proteinExistence type="predicted"/>
<dbReference type="Proteomes" id="UP000886721">
    <property type="component" value="Unassembled WGS sequence"/>
</dbReference>
<name>A0A9D1WSZ2_9FIRM</name>
<sequence>MRKAILFIAMSLDGYIADPDGKVDWLDGEEDQEEGMDSYSEFVKGIDTIFMGWNTYHQIVTELSPAEWIYGDFMTYVITHHKRKSENQICFYNGDPADLLKKLKKEEGKDIWICGGANLAKQLMSADLIDRYHISVIPTLLGKGIRLFGELPRERKLALKSVQRQQGITELIYERK</sequence>
<dbReference type="PANTHER" id="PTHR38011:SF11">
    <property type="entry name" value="2,5-DIAMINO-6-RIBOSYLAMINO-4(3H)-PYRIMIDINONE 5'-PHOSPHATE REDUCTASE"/>
    <property type="match status" value="1"/>
</dbReference>
<dbReference type="InterPro" id="IPR024072">
    <property type="entry name" value="DHFR-like_dom_sf"/>
</dbReference>
<dbReference type="PANTHER" id="PTHR38011">
    <property type="entry name" value="DIHYDROFOLATE REDUCTASE FAMILY PROTEIN (AFU_ORTHOLOGUE AFUA_8G06820)"/>
    <property type="match status" value="1"/>
</dbReference>
<dbReference type="GO" id="GO:0008703">
    <property type="term" value="F:5-amino-6-(5-phosphoribosylamino)uracil reductase activity"/>
    <property type="evidence" value="ECO:0007669"/>
    <property type="project" value="InterPro"/>
</dbReference>